<gene>
    <name evidence="2" type="ORF">FN976_04110</name>
</gene>
<proteinExistence type="predicted"/>
<feature type="domain" description="Hemerythrin-like" evidence="1">
    <location>
        <begin position="18"/>
        <end position="155"/>
    </location>
</feature>
<protein>
    <submittedName>
        <fullName evidence="2">Hemerythrin domain-containing protein</fullName>
    </submittedName>
</protein>
<evidence type="ECO:0000313" key="2">
    <source>
        <dbReference type="EMBL" id="TWO72722.1"/>
    </source>
</evidence>
<evidence type="ECO:0000259" key="1">
    <source>
        <dbReference type="Pfam" id="PF01814"/>
    </source>
</evidence>
<sequence length="185" mass="20485">MSLRTLSQVDTCVDVSAPLKTLYHSHEGIVKQLRELGELPRLAQQMAQARRVSAASVALFRDDVLLHHQDEERDLFPAVIGSASPGAERESAQALTARLVAEHRELEQMWKTLEPSVRAVARGRAEGLDAVLLERLVQAYVAHARFEEEHFLPLAQAILGRNPNHLGAVGVALHMRRKPGLPGYI</sequence>
<dbReference type="EMBL" id="VOBQ01000003">
    <property type="protein sequence ID" value="TWO72722.1"/>
    <property type="molecule type" value="Genomic_DNA"/>
</dbReference>
<comment type="caution">
    <text evidence="2">The sequence shown here is derived from an EMBL/GenBank/DDBJ whole genome shotgun (WGS) entry which is preliminary data.</text>
</comment>
<dbReference type="InterPro" id="IPR012312">
    <property type="entry name" value="Hemerythrin-like"/>
</dbReference>
<dbReference type="RefSeq" id="WP_145891254.1">
    <property type="nucleotide sequence ID" value="NZ_VOBQ01000003.1"/>
</dbReference>
<evidence type="ECO:0000313" key="3">
    <source>
        <dbReference type="Proteomes" id="UP000318199"/>
    </source>
</evidence>
<name>A0A562ZVT7_9BURK</name>
<keyword evidence="3" id="KW-1185">Reference proteome</keyword>
<dbReference type="OrthoDB" id="8527165at2"/>
<dbReference type="Proteomes" id="UP000318199">
    <property type="component" value="Unassembled WGS sequence"/>
</dbReference>
<reference evidence="2 3" key="1">
    <citation type="submission" date="2019-07" db="EMBL/GenBank/DDBJ databases">
        <title>Caenimonas sedimenti sp. nov., isolated from activated sludge.</title>
        <authorList>
            <person name="Xu J."/>
        </authorList>
    </citation>
    <scope>NUCLEOTIDE SEQUENCE [LARGE SCALE GENOMIC DNA]</scope>
    <source>
        <strain evidence="2 3">HX-9-20</strain>
    </source>
</reference>
<dbReference type="AlphaFoldDB" id="A0A562ZVT7"/>
<organism evidence="2 3">
    <name type="scientific">Caenimonas sedimenti</name>
    <dbReference type="NCBI Taxonomy" id="2596921"/>
    <lineage>
        <taxon>Bacteria</taxon>
        <taxon>Pseudomonadati</taxon>
        <taxon>Pseudomonadota</taxon>
        <taxon>Betaproteobacteria</taxon>
        <taxon>Burkholderiales</taxon>
        <taxon>Comamonadaceae</taxon>
        <taxon>Caenimonas</taxon>
    </lineage>
</organism>
<dbReference type="Pfam" id="PF01814">
    <property type="entry name" value="Hemerythrin"/>
    <property type="match status" value="1"/>
</dbReference>
<accession>A0A562ZVT7</accession>
<dbReference type="Gene3D" id="1.20.120.520">
    <property type="entry name" value="nmb1532 protein domain like"/>
    <property type="match status" value="1"/>
</dbReference>
<dbReference type="CDD" id="cd12108">
    <property type="entry name" value="Hr-like"/>
    <property type="match status" value="1"/>
</dbReference>